<protein>
    <submittedName>
        <fullName evidence="4">HpcH/HpaI aldolase/citrate lyase family protein</fullName>
    </submittedName>
</protein>
<dbReference type="InterPro" id="IPR039480">
    <property type="entry name" value="C-C_Bond_Lyase-like"/>
</dbReference>
<organism evidence="4 5">
    <name type="scientific">Alkaliphilus flagellatus</name>
    <dbReference type="NCBI Taxonomy" id="2841507"/>
    <lineage>
        <taxon>Bacteria</taxon>
        <taxon>Bacillati</taxon>
        <taxon>Bacillota</taxon>
        <taxon>Clostridia</taxon>
        <taxon>Peptostreptococcales</taxon>
        <taxon>Natronincolaceae</taxon>
        <taxon>Alkaliphilus</taxon>
    </lineage>
</organism>
<evidence type="ECO:0000256" key="2">
    <source>
        <dbReference type="ARBA" id="ARBA00022723"/>
    </source>
</evidence>
<dbReference type="PANTHER" id="PTHR32308">
    <property type="entry name" value="LYASE BETA SUBUNIT, PUTATIVE (AFU_ORTHOLOGUE AFUA_4G13030)-RELATED"/>
    <property type="match status" value="1"/>
</dbReference>
<dbReference type="PIRSF" id="PIRSF015582">
    <property type="entry name" value="Cit_lyase_B"/>
    <property type="match status" value="1"/>
</dbReference>
<reference evidence="4 5" key="1">
    <citation type="submission" date="2021-06" db="EMBL/GenBank/DDBJ databases">
        <authorList>
            <person name="Sun Q."/>
            <person name="Li D."/>
        </authorList>
    </citation>
    <scope>NUCLEOTIDE SEQUENCE [LARGE SCALE GENOMIC DNA]</scope>
    <source>
        <strain evidence="4 5">MSJ-5</strain>
    </source>
</reference>
<keyword evidence="2" id="KW-0479">Metal-binding</keyword>
<comment type="cofactor">
    <cofactor evidence="1">
        <name>Mg(2+)</name>
        <dbReference type="ChEBI" id="CHEBI:18420"/>
    </cofactor>
</comment>
<sequence>MKYFNYLSEQEIKDLFYKEPQNFTKNEDKDILSYALGATLYMPGIRDRIGTDIIEKKIKGIMSVIICLEDSVGDSTVENGLKNVIIQLKKIDDALKEGNILEEEVPLIFIRIRNLEQIKSISMALGEKINLLAGFVIPKFSYINGEDYFKEIENLNSKWNTSLYVMPVLETKDILYLDNRLEYLKNLKELFDKYKHLILNIRIGATDFSSLFGIRRNINNAIYDISVIRDCLSSIINIFGRYEDNYAISGPVWEYFTKNTGDENYYLQEPIAGLIKEGKLDKENGLFGKTVIHPSQIIPIQSLQVVTYEEYMDAYAIIYNENENNGVVSSIYKNKMNEVKPHLNWAKKIIKKSYIYGVYNENKCYKDLLARK</sequence>
<accession>A0ABS6FYT2</accession>
<proteinExistence type="predicted"/>
<gene>
    <name evidence="4" type="ORF">KQI88_02180</name>
</gene>
<keyword evidence="5" id="KW-1185">Reference proteome</keyword>
<evidence type="ECO:0000313" key="4">
    <source>
        <dbReference type="EMBL" id="MBU5675224.1"/>
    </source>
</evidence>
<dbReference type="RefSeq" id="WP_216414719.1">
    <property type="nucleotide sequence ID" value="NZ_JAHLQK010000001.1"/>
</dbReference>
<dbReference type="PANTHER" id="PTHR32308:SF10">
    <property type="entry name" value="CITRATE LYASE SUBUNIT BETA"/>
    <property type="match status" value="1"/>
</dbReference>
<comment type="caution">
    <text evidence="4">The sequence shown here is derived from an EMBL/GenBank/DDBJ whole genome shotgun (WGS) entry which is preliminary data.</text>
</comment>
<evidence type="ECO:0000256" key="3">
    <source>
        <dbReference type="ARBA" id="ARBA00022842"/>
    </source>
</evidence>
<name>A0ABS6FYT2_9FIRM</name>
<dbReference type="Pfam" id="PF15617">
    <property type="entry name" value="C-C_Bond_Lyase"/>
    <property type="match status" value="1"/>
</dbReference>
<dbReference type="Proteomes" id="UP000779508">
    <property type="component" value="Unassembled WGS sequence"/>
</dbReference>
<evidence type="ECO:0000313" key="5">
    <source>
        <dbReference type="Proteomes" id="UP000779508"/>
    </source>
</evidence>
<dbReference type="GO" id="GO:0016829">
    <property type="term" value="F:lyase activity"/>
    <property type="evidence" value="ECO:0007669"/>
    <property type="project" value="UniProtKB-KW"/>
</dbReference>
<dbReference type="InterPro" id="IPR011206">
    <property type="entry name" value="Citrate_lyase_beta/mcl1/mcl2"/>
</dbReference>
<dbReference type="EMBL" id="JAHLQK010000001">
    <property type="protein sequence ID" value="MBU5675224.1"/>
    <property type="molecule type" value="Genomic_DNA"/>
</dbReference>
<keyword evidence="4" id="KW-0456">Lyase</keyword>
<evidence type="ECO:0000256" key="1">
    <source>
        <dbReference type="ARBA" id="ARBA00001946"/>
    </source>
</evidence>
<keyword evidence="3" id="KW-0460">Magnesium</keyword>